<evidence type="ECO:0000256" key="1">
    <source>
        <dbReference type="ARBA" id="ARBA00001968"/>
    </source>
</evidence>
<dbReference type="InterPro" id="IPR058353">
    <property type="entry name" value="DUF8040"/>
</dbReference>
<organism evidence="7 8">
    <name type="scientific">Rhododendron griersonianum</name>
    <dbReference type="NCBI Taxonomy" id="479676"/>
    <lineage>
        <taxon>Eukaryota</taxon>
        <taxon>Viridiplantae</taxon>
        <taxon>Streptophyta</taxon>
        <taxon>Embryophyta</taxon>
        <taxon>Tracheophyta</taxon>
        <taxon>Spermatophyta</taxon>
        <taxon>Magnoliopsida</taxon>
        <taxon>eudicotyledons</taxon>
        <taxon>Gunneridae</taxon>
        <taxon>Pentapetalae</taxon>
        <taxon>asterids</taxon>
        <taxon>Ericales</taxon>
        <taxon>Ericaceae</taxon>
        <taxon>Ericoideae</taxon>
        <taxon>Rhodoreae</taxon>
        <taxon>Rhododendron</taxon>
    </lineage>
</organism>
<dbReference type="PANTHER" id="PTHR31704">
    <property type="entry name" value="MYB/SANT-LIKE DNA-BINDING DOMAIN PROTEIN-RELATED"/>
    <property type="match status" value="1"/>
</dbReference>
<dbReference type="Proteomes" id="UP000823749">
    <property type="component" value="Chromosome 9"/>
</dbReference>
<proteinExistence type="predicted"/>
<evidence type="ECO:0000313" key="8">
    <source>
        <dbReference type="Proteomes" id="UP000823749"/>
    </source>
</evidence>
<dbReference type="GO" id="GO:0046872">
    <property type="term" value="F:metal ion binding"/>
    <property type="evidence" value="ECO:0007669"/>
    <property type="project" value="UniProtKB-KW"/>
</dbReference>
<evidence type="ECO:0000259" key="6">
    <source>
        <dbReference type="Pfam" id="PF26138"/>
    </source>
</evidence>
<dbReference type="InterPro" id="IPR024752">
    <property type="entry name" value="Myb/SANT-like_dom"/>
</dbReference>
<dbReference type="AlphaFoldDB" id="A0AAV6IX50"/>
<feature type="compositionally biased region" description="Polar residues" evidence="3">
    <location>
        <begin position="644"/>
        <end position="657"/>
    </location>
</feature>
<comment type="caution">
    <text evidence="7">The sequence shown here is derived from an EMBL/GenBank/DDBJ whole genome shotgun (WGS) entry which is preliminary data.</text>
</comment>
<evidence type="ECO:0000259" key="4">
    <source>
        <dbReference type="Pfam" id="PF12776"/>
    </source>
</evidence>
<keyword evidence="8" id="KW-1185">Reference proteome</keyword>
<accession>A0AAV6IX50</accession>
<dbReference type="Pfam" id="PF26138">
    <property type="entry name" value="DUF8040"/>
    <property type="match status" value="1"/>
</dbReference>
<gene>
    <name evidence="7" type="ORF">RHGRI_026574</name>
</gene>
<dbReference type="Pfam" id="PF12776">
    <property type="entry name" value="Myb_DNA-bind_3"/>
    <property type="match status" value="1"/>
</dbReference>
<feature type="region of interest" description="Disordered" evidence="3">
    <location>
        <begin position="306"/>
        <end position="374"/>
    </location>
</feature>
<evidence type="ECO:0008006" key="9">
    <source>
        <dbReference type="Google" id="ProtNLM"/>
    </source>
</evidence>
<feature type="domain" description="Myb/SANT-like" evidence="4">
    <location>
        <begin position="122"/>
        <end position="218"/>
    </location>
</feature>
<evidence type="ECO:0000256" key="2">
    <source>
        <dbReference type="ARBA" id="ARBA00022723"/>
    </source>
</evidence>
<dbReference type="EMBL" id="JACTNZ010000009">
    <property type="protein sequence ID" value="KAG5531999.1"/>
    <property type="molecule type" value="Genomic_DNA"/>
</dbReference>
<feature type="region of interest" description="Disordered" evidence="3">
    <location>
        <begin position="90"/>
        <end position="111"/>
    </location>
</feature>
<feature type="domain" description="DDE Tnp4" evidence="5">
    <location>
        <begin position="940"/>
        <end position="990"/>
    </location>
</feature>
<dbReference type="InterPro" id="IPR027806">
    <property type="entry name" value="HARBI1_dom"/>
</dbReference>
<evidence type="ECO:0000259" key="5">
    <source>
        <dbReference type="Pfam" id="PF13359"/>
    </source>
</evidence>
<evidence type="ECO:0000313" key="7">
    <source>
        <dbReference type="EMBL" id="KAG5531999.1"/>
    </source>
</evidence>
<feature type="compositionally biased region" description="Acidic residues" evidence="3">
    <location>
        <begin position="705"/>
        <end position="744"/>
    </location>
</feature>
<name>A0AAV6IX50_9ERIC</name>
<evidence type="ECO:0000256" key="3">
    <source>
        <dbReference type="SAM" id="MobiDB-lite"/>
    </source>
</evidence>
<dbReference type="PANTHER" id="PTHR31704:SF37">
    <property type="entry name" value="HEAT SHOCK PROTEIN"/>
    <property type="match status" value="1"/>
</dbReference>
<dbReference type="Pfam" id="PF13359">
    <property type="entry name" value="DDE_Tnp_4"/>
    <property type="match status" value="1"/>
</dbReference>
<feature type="compositionally biased region" description="Polar residues" evidence="3">
    <location>
        <begin position="679"/>
        <end position="688"/>
    </location>
</feature>
<reference evidence="7" key="1">
    <citation type="submission" date="2020-08" db="EMBL/GenBank/DDBJ databases">
        <title>Plant Genome Project.</title>
        <authorList>
            <person name="Zhang R.-G."/>
        </authorList>
    </citation>
    <scope>NUCLEOTIDE SEQUENCE</scope>
    <source>
        <strain evidence="7">WSP0</strain>
        <tissue evidence="7">Leaf</tissue>
    </source>
</reference>
<keyword evidence="2" id="KW-0479">Metal-binding</keyword>
<feature type="region of interest" description="Disordered" evidence="3">
    <location>
        <begin position="635"/>
        <end position="754"/>
    </location>
</feature>
<protein>
    <recommendedName>
        <fullName evidence="9">Myb/SANT-like domain-containing protein</fullName>
    </recommendedName>
</protein>
<sequence>MASAASNATSTCAWPTRLCSCGSGPCIPSIAGPRAKNPGRHYYRCPRIPDDRSRDFTGPSHGYSFDGHNISARILAIENGIRVITSMVSPRGGRGRGIRTSPWKGLSQASQQPNRNVIDRAKWTPSLTKCLLEACAEESDEYGRALTGFSSHGWTRIVNAFATKTGTFIYKKEQLKNKHDRLKDDWKAWILVAEDTSQTGLGRDPYTGAITGPEHWWATMLTYEKGNPMAMPPNHKFFYICEYGNWEVLLKKKNTNMYKTVLKKSLLESKRNSNVAKFKDKGLEHEELMGCVFRDVTAMGNDAMFPGDGINEIGEGSDESDGPGGLHRPVRQSDDFNNTTTPVSRKGKQPVGEMSKLGSGSSAQKRKFNETSDYESGSIAQSLDRFKSTPSIIINRSGRRGIDDCVKKIKTLPFFENEGENEDFFIWACNVFGNKQHKIDVFCEVQTIALMIKWLRVEHADALRKYFKAPPSKRGLEPPQFPIRPPSPRGTLFPQGSAAFHEGYQPFPPSRPPFPPGYEAFRHESVPFPQGVMDPSRGNNFGNNNENAGIGNNFFGQYADSPNDQHIYAYNNYYNTANNASMLGNGIDGLSLQKPSDSSNANQGVWYGSGTPAFVQHTPNFSSTSTASTWDGFWNGGPEWGDQQGRTSLEGTSNQWAPVSMEESQYGGPYDGTRYATCNRDTPSTSQMQEDEAYPMGNTRLVAEEVNEAESDAEEGNEEESDEEEDEEESDEESDNEEESDEEECSKNNDFTNAVHQRDLDVIQSLMEEVNENRPNKKNRIPYLTSANNGFEWVMSALNSENHRKCPEVFGMKKEVFGMLCNEMVNKYGWNTGTKRAVSVVESLAMFLQLLRGETLKQIQEQFQRGQATCSRQINKVLKCMLKLAADEIKPKRDDNDPHPYLQARPQYRHFKDCIGAMDGHTYHLEDFRRRATGRLGDIEYFNRWHSSLRSVIERTFRVWKNRWQMMKIPTYYPLARHKMYVLASMAIHNFIIRNCPDDEALQEALRDDENYENDDNPDVHPQYAEMEAAEDILFPLHANDSNMTHVRDEIMTKMKFDRRRPRRS</sequence>
<feature type="domain" description="DUF8040" evidence="6">
    <location>
        <begin position="785"/>
        <end position="882"/>
    </location>
</feature>
<comment type="cofactor">
    <cofactor evidence="1">
        <name>a divalent metal cation</name>
        <dbReference type="ChEBI" id="CHEBI:60240"/>
    </cofactor>
</comment>